<proteinExistence type="inferred from homology"/>
<reference evidence="5 6" key="1">
    <citation type="submission" date="2019-03" db="EMBL/GenBank/DDBJ databases">
        <title>Single cell metagenomics reveals metabolic interactions within the superorganism composed of flagellate Streblomastix strix and complex community of Bacteroidetes bacteria on its surface.</title>
        <authorList>
            <person name="Treitli S.C."/>
            <person name="Kolisko M."/>
            <person name="Husnik F."/>
            <person name="Keeling P."/>
            <person name="Hampl V."/>
        </authorList>
    </citation>
    <scope>NUCLEOTIDE SEQUENCE [LARGE SCALE GENOMIC DNA]</scope>
    <source>
        <strain evidence="5">ST1C</strain>
    </source>
</reference>
<dbReference type="InterPro" id="IPR012827">
    <property type="entry name" value="Hemerythrin_metal-bd"/>
</dbReference>
<evidence type="ECO:0000256" key="1">
    <source>
        <dbReference type="ARBA" id="ARBA00010587"/>
    </source>
</evidence>
<dbReference type="EMBL" id="SNRW01002429">
    <property type="protein sequence ID" value="KAA6392797.1"/>
    <property type="molecule type" value="Genomic_DNA"/>
</dbReference>
<dbReference type="InterPro" id="IPR035938">
    <property type="entry name" value="Hemerythrin-like_sf"/>
</dbReference>
<evidence type="ECO:0000256" key="2">
    <source>
        <dbReference type="ARBA" id="ARBA00022723"/>
    </source>
</evidence>
<dbReference type="GO" id="GO:0046872">
    <property type="term" value="F:metal ion binding"/>
    <property type="evidence" value="ECO:0007669"/>
    <property type="project" value="UniProtKB-KW"/>
</dbReference>
<accession>A0A5J4WCX2</accession>
<keyword evidence="3" id="KW-0408">Iron</keyword>
<dbReference type="NCBIfam" id="TIGR02481">
    <property type="entry name" value="hemeryth_dom"/>
    <property type="match status" value="1"/>
</dbReference>
<evidence type="ECO:0000313" key="6">
    <source>
        <dbReference type="Proteomes" id="UP000324800"/>
    </source>
</evidence>
<feature type="transmembrane region" description="Helical" evidence="4">
    <location>
        <begin position="563"/>
        <end position="586"/>
    </location>
</feature>
<evidence type="ECO:0000313" key="5">
    <source>
        <dbReference type="EMBL" id="KAA6392797.1"/>
    </source>
</evidence>
<comment type="caution">
    <text evidence="5">The sequence shown here is derived from an EMBL/GenBank/DDBJ whole genome shotgun (WGS) entry which is preliminary data.</text>
</comment>
<dbReference type="InterPro" id="IPR050669">
    <property type="entry name" value="Hemerythrin"/>
</dbReference>
<keyword evidence="4" id="KW-0812">Transmembrane</keyword>
<keyword evidence="4" id="KW-1133">Transmembrane helix</keyword>
<keyword evidence="2" id="KW-0479">Metal-binding</keyword>
<sequence length="793" mass="90116">MSGKNTNGAIVGNVLDSHQQDIIKSLDKGNKLVDVGKAHLSRTWQLLSRRSIDVDKVMYHVCLAVKHAEEAQAIYKELIQTNPENLNVLRQFAFNLADDAAQGERQAIYIAECMNSIIDFSIYACFAAISFKVGDETSDYSSIFEIFNEQTYLNESIWHSHLVDFNFVTVKGTKDEMWNIERIVIDPQSLITLINCIQDIECEIIDVFYFAIYNEEKSGAQIDWGSLDGTDSKTLDVINKARLILIPLLFNVPFMATEEMKLDQHFLLLCKYTQFHKKEKENIEIVQKPDEENVDEASLVAQQRAEDVEEKLKNVSNIVPLHVKMRLFMGTMIIVTLVIPFFIVAIIGLSSLESKAGQITINEMRLVQVIQISATCTLYASGNIYPTSNIELIKETDKYSTNIFNSNLYITNTTILHDTVIKMLNVLSALTTRFQLGSNTDASTGDKLLDSFKIPRTQGKDSYIDSVMSDETMCLRADPDDCEPVHYVPGLQYPFQGLGALLTKLYQSVTDLMAKYSDDIDYHDETFNFVVDIGLYDLRGGLQMIGNYLMNGLNNYTNTISSLLLGLFIGISILILIMSFIFFLPLPSELRSVSTTTSKIIELAHVKRQDCVVWNDDFITNIPRIDKAHMALFDKLTEVLHSIIGKEKNAKIQQNLDVVITYACIEFADEEQMMETHNFPTSMRTHHSKAHATLIKKMLNFQDQAMITRPNPTDALMFLSTWISQHIKTNDQELGLFLSQKAKKEKLEQEIDMTQFIIPISVNEFYNGPDVNFLESQSFENAINRIQRSNQET</sequence>
<dbReference type="Gene3D" id="1.20.120.50">
    <property type="entry name" value="Hemerythrin-like"/>
    <property type="match status" value="1"/>
</dbReference>
<name>A0A5J4WCX2_9EUKA</name>
<evidence type="ECO:0000256" key="4">
    <source>
        <dbReference type="SAM" id="Phobius"/>
    </source>
</evidence>
<dbReference type="CDD" id="cd12107">
    <property type="entry name" value="Hemerythrin"/>
    <property type="match status" value="1"/>
</dbReference>
<dbReference type="PANTHER" id="PTHR37164:SF1">
    <property type="entry name" value="BACTERIOHEMERYTHRIN"/>
    <property type="match status" value="1"/>
</dbReference>
<dbReference type="Proteomes" id="UP000324800">
    <property type="component" value="Unassembled WGS sequence"/>
</dbReference>
<protein>
    <recommendedName>
        <fullName evidence="7">Hemerythrin-like domain-containing protein</fullName>
    </recommendedName>
</protein>
<gene>
    <name evidence="5" type="ORF">EZS28_011678</name>
</gene>
<dbReference type="PANTHER" id="PTHR37164">
    <property type="entry name" value="BACTERIOHEMERYTHRIN"/>
    <property type="match status" value="1"/>
</dbReference>
<comment type="similarity">
    <text evidence="1">Belongs to the hemerythrin family.</text>
</comment>
<dbReference type="AlphaFoldDB" id="A0A5J4WCX2"/>
<keyword evidence="4" id="KW-0472">Membrane</keyword>
<evidence type="ECO:0000256" key="3">
    <source>
        <dbReference type="ARBA" id="ARBA00023004"/>
    </source>
</evidence>
<evidence type="ECO:0008006" key="7">
    <source>
        <dbReference type="Google" id="ProtNLM"/>
    </source>
</evidence>
<dbReference type="SUPFAM" id="SSF47188">
    <property type="entry name" value="Hemerythrin-like"/>
    <property type="match status" value="1"/>
</dbReference>
<organism evidence="5 6">
    <name type="scientific">Streblomastix strix</name>
    <dbReference type="NCBI Taxonomy" id="222440"/>
    <lineage>
        <taxon>Eukaryota</taxon>
        <taxon>Metamonada</taxon>
        <taxon>Preaxostyla</taxon>
        <taxon>Oxymonadida</taxon>
        <taxon>Streblomastigidae</taxon>
        <taxon>Streblomastix</taxon>
    </lineage>
</organism>
<feature type="transmembrane region" description="Helical" evidence="4">
    <location>
        <begin position="327"/>
        <end position="349"/>
    </location>
</feature>
<dbReference type="OrthoDB" id="10660329at2759"/>